<sequence>MTSLLARRPALAQPDSAYPQRQIRIVVGYPPGQTVDVTARAFAAALQQSLGQAVFVDNKPGANGILGAQTVKAAEADGYTLLFGTSGQMAINPALYARLPYDTLKDFTPIGMGATGRSYLVVNNALPVKSLAELVAYSKAHPGKLSYGSGGAGITAHLAMEILKSDTGMDALHVPYKGSPAAVTGLLAGDVQAMFDAGAVLMPLIRSGKVRVLAVSSKERFSGLPEVPTVAEQGFAGFEVAAWTAMFAPAATPPAIVEKLNAAMQAATRQDALMAPIRAGGSEPQRLSVAQMRQFMPSEIAKWGRAAAAAGVKPE</sequence>
<dbReference type="Gene3D" id="3.40.190.10">
    <property type="entry name" value="Periplasmic binding protein-like II"/>
    <property type="match status" value="1"/>
</dbReference>
<protein>
    <submittedName>
        <fullName evidence="2">Tripartite tricarboxylate transporter substrate binding protein</fullName>
    </submittedName>
</protein>
<dbReference type="EMBL" id="CP047650">
    <property type="protein sequence ID" value="QHJ01731.1"/>
    <property type="molecule type" value="Genomic_DNA"/>
</dbReference>
<gene>
    <name evidence="2" type="ORF">GT347_26910</name>
</gene>
<dbReference type="InterPro" id="IPR005064">
    <property type="entry name" value="BUG"/>
</dbReference>
<organism evidence="2 3">
    <name type="scientific">Xylophilus rhododendri</name>
    <dbReference type="NCBI Taxonomy" id="2697032"/>
    <lineage>
        <taxon>Bacteria</taxon>
        <taxon>Pseudomonadati</taxon>
        <taxon>Pseudomonadota</taxon>
        <taxon>Betaproteobacteria</taxon>
        <taxon>Burkholderiales</taxon>
        <taxon>Xylophilus</taxon>
    </lineage>
</organism>
<evidence type="ECO:0000313" key="2">
    <source>
        <dbReference type="EMBL" id="QHJ01731.1"/>
    </source>
</evidence>
<name>A0A857JCJ4_9BURK</name>
<evidence type="ECO:0000313" key="3">
    <source>
        <dbReference type="Proteomes" id="UP000464787"/>
    </source>
</evidence>
<keyword evidence="3" id="KW-1185">Reference proteome</keyword>
<dbReference type="KEGG" id="xyk:GT347_26910"/>
<dbReference type="CDD" id="cd13578">
    <property type="entry name" value="PBP2_Bug27"/>
    <property type="match status" value="1"/>
</dbReference>
<comment type="similarity">
    <text evidence="1">Belongs to the UPF0065 (bug) family.</text>
</comment>
<dbReference type="Proteomes" id="UP000464787">
    <property type="component" value="Chromosome"/>
</dbReference>
<dbReference type="PANTHER" id="PTHR42928">
    <property type="entry name" value="TRICARBOXYLATE-BINDING PROTEIN"/>
    <property type="match status" value="1"/>
</dbReference>
<accession>A0A857JCJ4</accession>
<dbReference type="PANTHER" id="PTHR42928:SF5">
    <property type="entry name" value="BLR1237 PROTEIN"/>
    <property type="match status" value="1"/>
</dbReference>
<reference evidence="2 3" key="1">
    <citation type="submission" date="2020-01" db="EMBL/GenBank/DDBJ databases">
        <title>Genome sequencing of strain KACC 21265.</title>
        <authorList>
            <person name="Heo J."/>
            <person name="Kim S.-J."/>
            <person name="Kim J.-S."/>
            <person name="Hong S.-B."/>
            <person name="Kwon S.-W."/>
        </authorList>
    </citation>
    <scope>NUCLEOTIDE SEQUENCE [LARGE SCALE GENOMIC DNA]</scope>
    <source>
        <strain evidence="2 3">KACC 21265</strain>
    </source>
</reference>
<dbReference type="InterPro" id="IPR042100">
    <property type="entry name" value="Bug_dom1"/>
</dbReference>
<dbReference type="Pfam" id="PF03401">
    <property type="entry name" value="TctC"/>
    <property type="match status" value="1"/>
</dbReference>
<evidence type="ECO:0000256" key="1">
    <source>
        <dbReference type="ARBA" id="ARBA00006987"/>
    </source>
</evidence>
<dbReference type="SUPFAM" id="SSF53850">
    <property type="entry name" value="Periplasmic binding protein-like II"/>
    <property type="match status" value="1"/>
</dbReference>
<dbReference type="AlphaFoldDB" id="A0A857JCJ4"/>
<proteinExistence type="inferred from homology"/>
<dbReference type="Gene3D" id="3.40.190.150">
    <property type="entry name" value="Bordetella uptake gene, domain 1"/>
    <property type="match status" value="1"/>
</dbReference>
<dbReference type="PIRSF" id="PIRSF017082">
    <property type="entry name" value="YflP"/>
    <property type="match status" value="1"/>
</dbReference>
<dbReference type="RefSeq" id="WP_160555539.1">
    <property type="nucleotide sequence ID" value="NZ_CP047650.1"/>
</dbReference>